<proteinExistence type="predicted"/>
<dbReference type="Gene3D" id="3.40.50.300">
    <property type="entry name" value="P-loop containing nucleotide triphosphate hydrolases"/>
    <property type="match status" value="1"/>
</dbReference>
<dbReference type="InterPro" id="IPR003593">
    <property type="entry name" value="AAA+_ATPase"/>
</dbReference>
<keyword evidence="2" id="KW-0067">ATP-binding</keyword>
<dbReference type="PANTHER" id="PTHR24220:SF684">
    <property type="entry name" value="FE(3+) IONS IMPORT ATP-BINDING PROTEIN FBPC"/>
    <property type="match status" value="1"/>
</dbReference>
<organism evidence="4 5">
    <name type="scientific">Georgenia satyanarayanai</name>
    <dbReference type="NCBI Taxonomy" id="860221"/>
    <lineage>
        <taxon>Bacteria</taxon>
        <taxon>Bacillati</taxon>
        <taxon>Actinomycetota</taxon>
        <taxon>Actinomycetes</taxon>
        <taxon>Micrococcales</taxon>
        <taxon>Bogoriellaceae</taxon>
        <taxon>Georgenia</taxon>
    </lineage>
</organism>
<dbReference type="PANTHER" id="PTHR24220">
    <property type="entry name" value="IMPORT ATP-BINDING PROTEIN"/>
    <property type="match status" value="1"/>
</dbReference>
<keyword evidence="5" id="KW-1185">Reference proteome</keyword>
<dbReference type="InterPro" id="IPR027417">
    <property type="entry name" value="P-loop_NTPase"/>
</dbReference>
<dbReference type="GO" id="GO:0005886">
    <property type="term" value="C:plasma membrane"/>
    <property type="evidence" value="ECO:0007669"/>
    <property type="project" value="TreeGrafter"/>
</dbReference>
<sequence length="258" mass="27477">MATHAVLRADDLWAGYPGTHVLRGVNLEIRSGDAPLGIVGPSGAGKTTLVRALHGQIRPVQGTVTFNDRPVHRLPRREGKTFKASVRFTSQDSLTVTDPRLTVARSLGLALGEARKAGRTHATSMGDLLDAVGLPAGFSTRRLVTLSGGEKQRVALAAALATRPEILVLDEPLTAVDPQSRVNLARRLAGLLAELDTAVVLVSHDLELVERTCREVHVLSEGTFVATGPLGELLGDAEQHPTVRELAEAAPLAAQRFR</sequence>
<dbReference type="RefSeq" id="WP_110850591.1">
    <property type="nucleotide sequence ID" value="NZ_QKLZ01000001.1"/>
</dbReference>
<dbReference type="SMART" id="SM00382">
    <property type="entry name" value="AAA"/>
    <property type="match status" value="1"/>
</dbReference>
<evidence type="ECO:0000256" key="2">
    <source>
        <dbReference type="ARBA" id="ARBA00022840"/>
    </source>
</evidence>
<dbReference type="Pfam" id="PF00005">
    <property type="entry name" value="ABC_tran"/>
    <property type="match status" value="1"/>
</dbReference>
<dbReference type="InterPro" id="IPR003439">
    <property type="entry name" value="ABC_transporter-like_ATP-bd"/>
</dbReference>
<dbReference type="AlphaFoldDB" id="A0A2Y9C2N4"/>
<evidence type="ECO:0000313" key="5">
    <source>
        <dbReference type="Proteomes" id="UP000250222"/>
    </source>
</evidence>
<dbReference type="PROSITE" id="PS50893">
    <property type="entry name" value="ABC_TRANSPORTER_2"/>
    <property type="match status" value="1"/>
</dbReference>
<evidence type="ECO:0000256" key="1">
    <source>
        <dbReference type="ARBA" id="ARBA00022741"/>
    </source>
</evidence>
<accession>A0A2Y9C2N4</accession>
<name>A0A2Y9C2N4_9MICO</name>
<evidence type="ECO:0000259" key="3">
    <source>
        <dbReference type="PROSITE" id="PS50893"/>
    </source>
</evidence>
<dbReference type="GO" id="GO:0005524">
    <property type="term" value="F:ATP binding"/>
    <property type="evidence" value="ECO:0007669"/>
    <property type="project" value="UniProtKB-KW"/>
</dbReference>
<feature type="domain" description="ABC transporter" evidence="3">
    <location>
        <begin position="7"/>
        <end position="246"/>
    </location>
</feature>
<dbReference type="Proteomes" id="UP000250222">
    <property type="component" value="Unassembled WGS sequence"/>
</dbReference>
<dbReference type="PROSITE" id="PS00211">
    <property type="entry name" value="ABC_TRANSPORTER_1"/>
    <property type="match status" value="1"/>
</dbReference>
<dbReference type="InterPro" id="IPR017871">
    <property type="entry name" value="ABC_transporter-like_CS"/>
</dbReference>
<dbReference type="EMBL" id="UETB01000001">
    <property type="protein sequence ID" value="SSA36383.1"/>
    <property type="molecule type" value="Genomic_DNA"/>
</dbReference>
<protein>
    <submittedName>
        <fullName evidence="4">ABC transporter</fullName>
    </submittedName>
</protein>
<dbReference type="GO" id="GO:0022857">
    <property type="term" value="F:transmembrane transporter activity"/>
    <property type="evidence" value="ECO:0007669"/>
    <property type="project" value="TreeGrafter"/>
</dbReference>
<dbReference type="SUPFAM" id="SSF52540">
    <property type="entry name" value="P-loop containing nucleoside triphosphate hydrolases"/>
    <property type="match status" value="1"/>
</dbReference>
<dbReference type="GO" id="GO:0016887">
    <property type="term" value="F:ATP hydrolysis activity"/>
    <property type="evidence" value="ECO:0007669"/>
    <property type="project" value="InterPro"/>
</dbReference>
<reference evidence="4 5" key="1">
    <citation type="submission" date="2016-10" db="EMBL/GenBank/DDBJ databases">
        <authorList>
            <person name="Cai Z."/>
        </authorList>
    </citation>
    <scope>NUCLEOTIDE SEQUENCE [LARGE SCALE GENOMIC DNA]</scope>
    <source>
        <strain evidence="4 5">CGMCC 1.10826</strain>
    </source>
</reference>
<gene>
    <name evidence="4" type="ORF">SAMN05216184_10141</name>
</gene>
<evidence type="ECO:0000313" key="4">
    <source>
        <dbReference type="EMBL" id="SSA36383.1"/>
    </source>
</evidence>
<keyword evidence="1" id="KW-0547">Nucleotide-binding</keyword>
<dbReference type="InterPro" id="IPR015854">
    <property type="entry name" value="ABC_transpr_LolD-like"/>
</dbReference>
<dbReference type="OrthoDB" id="3723992at2"/>